<keyword evidence="1" id="KW-0812">Transmembrane</keyword>
<proteinExistence type="predicted"/>
<evidence type="ECO:0000256" key="1">
    <source>
        <dbReference type="SAM" id="Phobius"/>
    </source>
</evidence>
<feature type="transmembrane region" description="Helical" evidence="1">
    <location>
        <begin position="83"/>
        <end position="104"/>
    </location>
</feature>
<keyword evidence="3" id="KW-1185">Reference proteome</keyword>
<organism evidence="2 3">
    <name type="scientific">Oryza glaberrima</name>
    <name type="common">African rice</name>
    <dbReference type="NCBI Taxonomy" id="4538"/>
    <lineage>
        <taxon>Eukaryota</taxon>
        <taxon>Viridiplantae</taxon>
        <taxon>Streptophyta</taxon>
        <taxon>Embryophyta</taxon>
        <taxon>Tracheophyta</taxon>
        <taxon>Spermatophyta</taxon>
        <taxon>Magnoliopsida</taxon>
        <taxon>Liliopsida</taxon>
        <taxon>Poales</taxon>
        <taxon>Poaceae</taxon>
        <taxon>BOP clade</taxon>
        <taxon>Oryzoideae</taxon>
        <taxon>Oryzeae</taxon>
        <taxon>Oryzinae</taxon>
        <taxon>Oryza</taxon>
    </lineage>
</organism>
<dbReference type="EnsemblPlants" id="ORGLA06G0156500.1">
    <property type="protein sequence ID" value="ORGLA06G0156500.1"/>
    <property type="gene ID" value="ORGLA06G0156500"/>
</dbReference>
<feature type="transmembrane region" description="Helical" evidence="1">
    <location>
        <begin position="20"/>
        <end position="40"/>
    </location>
</feature>
<reference evidence="2 3" key="2">
    <citation type="submission" date="2018-04" db="EMBL/GenBank/DDBJ databases">
        <title>OglaRS2 (Oryza glaberrima Reference Sequence Version 2).</title>
        <authorList>
            <person name="Zhang J."/>
            <person name="Kudrna D."/>
            <person name="Lee S."/>
            <person name="Talag J."/>
            <person name="Rajasekar S."/>
            <person name="Wing R.A."/>
        </authorList>
    </citation>
    <scope>NUCLEOTIDE SEQUENCE [LARGE SCALE GENOMIC DNA]</scope>
    <source>
        <strain evidence="2 3">cv. IRGC 96717</strain>
    </source>
</reference>
<sequence>MVDKDAGDRSLDRGRGGGGGVALALGAGMGALVDLVDGAMAGSRVVGAVGRAGVAGVIGAAVGAVVVGTAAGAGVFLEETGGVVVGAAAGSYTTAAAIELHLLLERGGDGGPTRKSGSGMQIPAGHARWIG</sequence>
<protein>
    <submittedName>
        <fullName evidence="2">Uncharacterized protein</fullName>
    </submittedName>
</protein>
<accession>I1Q352</accession>
<keyword evidence="1" id="KW-0472">Membrane</keyword>
<reference evidence="2" key="1">
    <citation type="submission" date="2015-06" db="UniProtKB">
        <authorList>
            <consortium name="EnsemblPlants"/>
        </authorList>
    </citation>
    <scope>IDENTIFICATION</scope>
</reference>
<name>I1Q352_ORYGL</name>
<dbReference type="HOGENOM" id="CLU_1930825_0_0_1"/>
<keyword evidence="1" id="KW-1133">Transmembrane helix</keyword>
<evidence type="ECO:0000313" key="2">
    <source>
        <dbReference type="EnsemblPlants" id="ORGLA06G0156500.1"/>
    </source>
</evidence>
<evidence type="ECO:0000313" key="3">
    <source>
        <dbReference type="Proteomes" id="UP000007306"/>
    </source>
</evidence>
<dbReference type="AlphaFoldDB" id="I1Q352"/>
<feature type="transmembrane region" description="Helical" evidence="1">
    <location>
        <begin position="52"/>
        <end position="77"/>
    </location>
</feature>
<dbReference type="Gramene" id="ORGLA06G0156500.1">
    <property type="protein sequence ID" value="ORGLA06G0156500.1"/>
    <property type="gene ID" value="ORGLA06G0156500"/>
</dbReference>
<dbReference type="Proteomes" id="UP000007306">
    <property type="component" value="Chromosome 6"/>
</dbReference>